<dbReference type="PANTHER" id="PTHR24567">
    <property type="entry name" value="CRP FAMILY TRANSCRIPTIONAL REGULATORY PROTEIN"/>
    <property type="match status" value="1"/>
</dbReference>
<dbReference type="SUPFAM" id="SSF51206">
    <property type="entry name" value="cAMP-binding domain-like"/>
    <property type="match status" value="1"/>
</dbReference>
<organism evidence="2 3">
    <name type="scientific">Fulvivirga sediminis</name>
    <dbReference type="NCBI Taxonomy" id="2803949"/>
    <lineage>
        <taxon>Bacteria</taxon>
        <taxon>Pseudomonadati</taxon>
        <taxon>Bacteroidota</taxon>
        <taxon>Cytophagia</taxon>
        <taxon>Cytophagales</taxon>
        <taxon>Fulvivirgaceae</taxon>
        <taxon>Fulvivirga</taxon>
    </lineage>
</organism>
<dbReference type="GO" id="GO:0003700">
    <property type="term" value="F:DNA-binding transcription factor activity"/>
    <property type="evidence" value="ECO:0007669"/>
    <property type="project" value="TreeGrafter"/>
</dbReference>
<name>A0A937FAB2_9BACT</name>
<reference evidence="2" key="1">
    <citation type="submission" date="2021-01" db="EMBL/GenBank/DDBJ databases">
        <title>Fulvivirga kasyanovii gen. nov., sp nov., a novel member of the phylum Bacteroidetes isolated from seawater in a mussel farm.</title>
        <authorList>
            <person name="Zhao L.-H."/>
            <person name="Wang Z.-J."/>
        </authorList>
    </citation>
    <scope>NUCLEOTIDE SEQUENCE</scope>
    <source>
        <strain evidence="2">2943</strain>
    </source>
</reference>
<dbReference type="EMBL" id="JAESIY010000007">
    <property type="protein sequence ID" value="MBL3657184.1"/>
    <property type="molecule type" value="Genomic_DNA"/>
</dbReference>
<dbReference type="CDD" id="cd00038">
    <property type="entry name" value="CAP_ED"/>
    <property type="match status" value="1"/>
</dbReference>
<evidence type="ECO:0000259" key="1">
    <source>
        <dbReference type="PROSITE" id="PS50042"/>
    </source>
</evidence>
<feature type="domain" description="Cyclic nucleotide-binding" evidence="1">
    <location>
        <begin position="11"/>
        <end position="132"/>
    </location>
</feature>
<protein>
    <submittedName>
        <fullName evidence="2">Crp/Fnr family transcriptional regulator</fullName>
    </submittedName>
</protein>
<dbReference type="PANTHER" id="PTHR24567:SF76">
    <property type="entry name" value="CYCLIC NUCLEOTIDE-BINDING DOMAIN PROTEIN"/>
    <property type="match status" value="1"/>
</dbReference>
<dbReference type="RefSeq" id="WP_202244975.1">
    <property type="nucleotide sequence ID" value="NZ_JAESIY010000007.1"/>
</dbReference>
<evidence type="ECO:0000313" key="3">
    <source>
        <dbReference type="Proteomes" id="UP000659388"/>
    </source>
</evidence>
<accession>A0A937FAB2</accession>
<dbReference type="InterPro" id="IPR018490">
    <property type="entry name" value="cNMP-bd_dom_sf"/>
</dbReference>
<dbReference type="InterPro" id="IPR000595">
    <property type="entry name" value="cNMP-bd_dom"/>
</dbReference>
<proteinExistence type="predicted"/>
<comment type="caution">
    <text evidence="2">The sequence shown here is derived from an EMBL/GenBank/DDBJ whole genome shotgun (WGS) entry which is preliminary data.</text>
</comment>
<sequence length="196" mass="22900">MKTKLRTHFEALVPLTDDEFNFVHSHFSSQTAKRSTYLIKEGEPVKYVYFVISGLLKLIYTNESGEESIVSFAMEDWWESDYMAFYSGSKAHLSLQCLEDSVLYRISLEDYQNLCDKSQKMLRFFLQKAQRGHIGSQQRIISFLTLSAKDRYEHLIDRYPALLQRVPKTQLASYLGVSRETLSRLYSSKSYLDRTT</sequence>
<dbReference type="InterPro" id="IPR050397">
    <property type="entry name" value="Env_Response_Regulators"/>
</dbReference>
<evidence type="ECO:0000313" key="2">
    <source>
        <dbReference type="EMBL" id="MBL3657184.1"/>
    </source>
</evidence>
<dbReference type="Gene3D" id="2.60.120.10">
    <property type="entry name" value="Jelly Rolls"/>
    <property type="match status" value="1"/>
</dbReference>
<dbReference type="GO" id="GO:0005829">
    <property type="term" value="C:cytosol"/>
    <property type="evidence" value="ECO:0007669"/>
    <property type="project" value="TreeGrafter"/>
</dbReference>
<dbReference type="PROSITE" id="PS50042">
    <property type="entry name" value="CNMP_BINDING_3"/>
    <property type="match status" value="1"/>
</dbReference>
<dbReference type="Pfam" id="PF00027">
    <property type="entry name" value="cNMP_binding"/>
    <property type="match status" value="1"/>
</dbReference>
<dbReference type="AlphaFoldDB" id="A0A937FAB2"/>
<dbReference type="Proteomes" id="UP000659388">
    <property type="component" value="Unassembled WGS sequence"/>
</dbReference>
<keyword evidence="3" id="KW-1185">Reference proteome</keyword>
<dbReference type="InterPro" id="IPR014710">
    <property type="entry name" value="RmlC-like_jellyroll"/>
</dbReference>
<gene>
    <name evidence="2" type="ORF">JL102_13640</name>
</gene>